<accession>A0A7X0ICU6</accession>
<evidence type="ECO:0000313" key="2">
    <source>
        <dbReference type="EMBL" id="MBB6472645.1"/>
    </source>
</evidence>
<protein>
    <recommendedName>
        <fullName evidence="1">DUF4240 domain-containing protein</fullName>
    </recommendedName>
</protein>
<organism evidence="2 3">
    <name type="scientific">Sphaerisporangium rubeum</name>
    <dbReference type="NCBI Taxonomy" id="321317"/>
    <lineage>
        <taxon>Bacteria</taxon>
        <taxon>Bacillati</taxon>
        <taxon>Actinomycetota</taxon>
        <taxon>Actinomycetes</taxon>
        <taxon>Streptosporangiales</taxon>
        <taxon>Streptosporangiaceae</taxon>
        <taxon>Sphaerisporangium</taxon>
    </lineage>
</organism>
<dbReference type="RefSeq" id="WP_184979872.1">
    <property type="nucleotide sequence ID" value="NZ_BAAALO010000030.1"/>
</dbReference>
<dbReference type="Pfam" id="PF14024">
    <property type="entry name" value="DUF4240"/>
    <property type="match status" value="1"/>
</dbReference>
<dbReference type="Proteomes" id="UP000555564">
    <property type="component" value="Unassembled WGS sequence"/>
</dbReference>
<name>A0A7X0ICU6_9ACTN</name>
<dbReference type="EMBL" id="JACHIU010000001">
    <property type="protein sequence ID" value="MBB6472645.1"/>
    <property type="molecule type" value="Genomic_DNA"/>
</dbReference>
<reference evidence="2 3" key="1">
    <citation type="submission" date="2020-08" db="EMBL/GenBank/DDBJ databases">
        <title>Sequencing the genomes of 1000 actinobacteria strains.</title>
        <authorList>
            <person name="Klenk H.-P."/>
        </authorList>
    </citation>
    <scope>NUCLEOTIDE SEQUENCE [LARGE SCALE GENOMIC DNA]</scope>
    <source>
        <strain evidence="2 3">DSM 44936</strain>
    </source>
</reference>
<evidence type="ECO:0000313" key="3">
    <source>
        <dbReference type="Proteomes" id="UP000555564"/>
    </source>
</evidence>
<proteinExistence type="predicted"/>
<gene>
    <name evidence="2" type="ORF">BJ992_002076</name>
</gene>
<comment type="caution">
    <text evidence="2">The sequence shown here is derived from an EMBL/GenBank/DDBJ whole genome shotgun (WGS) entry which is preliminary data.</text>
</comment>
<keyword evidence="3" id="KW-1185">Reference proteome</keyword>
<feature type="domain" description="DUF4240" evidence="1">
    <location>
        <begin position="1"/>
        <end position="112"/>
    </location>
</feature>
<evidence type="ECO:0000259" key="1">
    <source>
        <dbReference type="Pfam" id="PF14024"/>
    </source>
</evidence>
<sequence length="267" mass="29089">MTDDAFWELVDVLGGVVDEESADDLRERFSSLTGEQIEGFAAQLSGKVRVLAALPLEGAPVPDGTAPGGALPLLGDALENLLYAVVAAGRDAYSAVVADPASAEDDEWDAGEAELLPDVVAEALWNQAGLDWYDDFDPFLAGLPADTRWYATSRGSAWKGVPRHYEKAAHALDLALNDSEAWRAWWRQTSLDRVKAAIVVNTTANRVQIERGRKIVRAEFQMDRDYFGGRDATAMESLVAEEAQMITKTLAEQLHMSPPPPLPPVLR</sequence>
<dbReference type="AlphaFoldDB" id="A0A7X0ICU6"/>
<dbReference type="InterPro" id="IPR025334">
    <property type="entry name" value="DUF4240"/>
</dbReference>